<dbReference type="Gene3D" id="3.40.50.1000">
    <property type="entry name" value="HAD superfamily/HAD-like"/>
    <property type="match status" value="1"/>
</dbReference>
<dbReference type="SUPFAM" id="SSF56784">
    <property type="entry name" value="HAD-like"/>
    <property type="match status" value="1"/>
</dbReference>
<dbReference type="SUPFAM" id="SSF53271">
    <property type="entry name" value="PRTase-like"/>
    <property type="match status" value="1"/>
</dbReference>
<dbReference type="InterPro" id="IPR023214">
    <property type="entry name" value="HAD_sf"/>
</dbReference>
<dbReference type="InterPro" id="IPR027417">
    <property type="entry name" value="P-loop_NTPase"/>
</dbReference>
<dbReference type="EMBL" id="JH717843">
    <property type="protein sequence ID" value="EWY89991.1"/>
    <property type="molecule type" value="Genomic_DNA"/>
</dbReference>
<feature type="domain" description="Phosphoribosyltransferase" evidence="2">
    <location>
        <begin position="471"/>
        <end position="651"/>
    </location>
</feature>
<feature type="compositionally biased region" description="Polar residues" evidence="1">
    <location>
        <begin position="1"/>
        <end position="13"/>
    </location>
</feature>
<gene>
    <name evidence="3" type="ORF">FOYG_07629</name>
</gene>
<dbReference type="PANTHER" id="PTHR43344">
    <property type="entry name" value="PHOSPHOSERINE PHOSPHATASE"/>
    <property type="match status" value="1"/>
</dbReference>
<dbReference type="Pfam" id="PF12710">
    <property type="entry name" value="HAD"/>
    <property type="match status" value="1"/>
</dbReference>
<dbReference type="SUPFAM" id="SSF52540">
    <property type="entry name" value="P-loop containing nucleoside triphosphate hydrolases"/>
    <property type="match status" value="1"/>
</dbReference>
<dbReference type="InterPro" id="IPR000836">
    <property type="entry name" value="PRTase_dom"/>
</dbReference>
<dbReference type="Pfam" id="PF13207">
    <property type="entry name" value="AAA_17"/>
    <property type="match status" value="1"/>
</dbReference>
<protein>
    <recommendedName>
        <fullName evidence="2">Phosphoribosyltransferase domain-containing protein</fullName>
    </recommendedName>
</protein>
<reference evidence="3 4" key="1">
    <citation type="submission" date="2011-06" db="EMBL/GenBank/DDBJ databases">
        <title>The Genome Sequence of Fusarium oxysporum FOSC 3-a.</title>
        <authorList>
            <consortium name="The Broad Institute Genome Sequencing Platform"/>
            <person name="Ma L.-J."/>
            <person name="Gale L.R."/>
            <person name="Schwartz D.C."/>
            <person name="Zhou S."/>
            <person name="Corby-Kistler H."/>
            <person name="Young S.K."/>
            <person name="Zeng Q."/>
            <person name="Gargeya S."/>
            <person name="Fitzgerald M."/>
            <person name="Haas B."/>
            <person name="Abouelleil A."/>
            <person name="Alvarado L."/>
            <person name="Arachchi H.M."/>
            <person name="Berlin A."/>
            <person name="Brown A."/>
            <person name="Chapman S.B."/>
            <person name="Chen Z."/>
            <person name="Dunbar C."/>
            <person name="Freedman E."/>
            <person name="Gearin G."/>
            <person name="Gellesch M."/>
            <person name="Goldberg J."/>
            <person name="Griggs A."/>
            <person name="Gujja S."/>
            <person name="Heiman D."/>
            <person name="Howarth C."/>
            <person name="Larson L."/>
            <person name="Lui A."/>
            <person name="MacDonald P.J.P."/>
            <person name="Mehta T."/>
            <person name="Montmayeur A."/>
            <person name="Murphy C."/>
            <person name="Neiman D."/>
            <person name="Pearson M."/>
            <person name="Priest M."/>
            <person name="Roberts A."/>
            <person name="Saif S."/>
            <person name="Shea T."/>
            <person name="Shenoy N."/>
            <person name="Sisk P."/>
            <person name="Stolte C."/>
            <person name="Sykes S."/>
            <person name="Wortman J."/>
            <person name="Nusbaum C."/>
            <person name="Birren B."/>
        </authorList>
    </citation>
    <scope>NUCLEOTIDE SEQUENCE [LARGE SCALE GENOMIC DNA]</scope>
    <source>
        <strain evidence="4">FOSC 3-a</strain>
    </source>
</reference>
<dbReference type="OrthoDB" id="5416609at2759"/>
<dbReference type="Pfam" id="PF14681">
    <property type="entry name" value="UPRTase"/>
    <property type="match status" value="1"/>
</dbReference>
<dbReference type="GO" id="GO:0005737">
    <property type="term" value="C:cytoplasm"/>
    <property type="evidence" value="ECO:0007669"/>
    <property type="project" value="TreeGrafter"/>
</dbReference>
<accession>W9IBX9</accession>
<evidence type="ECO:0000313" key="4">
    <source>
        <dbReference type="Proteomes" id="UP000030753"/>
    </source>
</evidence>
<sequence>MTSQSAVDLTNRQVDQDPSRPTVIGISGLPAAGKSFILEALRKDLGEAEFTFFEGSEVISSLVPGGLDAFKKLKPTERTKWRIKAINHIRDEVVTSGRIAIVTGHLMFWSEVTNTPYAVYTPEDFNTFTHIIYLAPDEKTIASHIESDEKKKYRSYMADLDPQDSQNPVYFYSPAQPSPEEVLPLVQHFKQLAPAGANLAQVKKRFDEIIALHDNKKLQTFLVFDGDRTLTAEDGGRLLVDEMDENGTGQCDSAMRDLYSGPMGYSDKAFHQATLILEEECTDDMFEDRCDTVSAFIPLYTEFLTLLRRIAQQKHIGPVIVTCGVGSLWTKILKHHGLSGSVKVIGGGRLSGGYFVTPAAKAAVVSHLRDVHDLNVWAFGDSPLDVPMLCEADQVVVVGDEKTRSSTMDASLAKTIQDGHLRARQILLLSTSSPRLDKDSLPVISLSDKKFVKSITDRRKELLPLRSYDATNKTAAKISMSPMRDTAVAGLVLRKAHANVGQYLATEYDHKTIGHRLRNEAKTSIVALMRGGEPMAFGISDVFPQAMFIHASSPEEVRMHHVQGQSNAILVDSVVNSGKSVIEFIKRVARLEPNINITFVAGVVQSETVVQGHIFEKVMRRHGAGSIALRISGNKFTGTKTTDTGNRLFSTTHLA</sequence>
<dbReference type="GO" id="GO:0006564">
    <property type="term" value="P:L-serine biosynthetic process"/>
    <property type="evidence" value="ECO:0007669"/>
    <property type="project" value="TreeGrafter"/>
</dbReference>
<dbReference type="PANTHER" id="PTHR43344:SF20">
    <property type="entry name" value="URACIL PHOSPHORIBOSYLTRANSFERASE"/>
    <property type="match status" value="1"/>
</dbReference>
<dbReference type="Gene3D" id="3.40.50.2020">
    <property type="match status" value="1"/>
</dbReference>
<feature type="region of interest" description="Disordered" evidence="1">
    <location>
        <begin position="1"/>
        <end position="20"/>
    </location>
</feature>
<dbReference type="AlphaFoldDB" id="W9IBX9"/>
<dbReference type="GO" id="GO:0036424">
    <property type="term" value="F:L-phosphoserine phosphatase activity"/>
    <property type="evidence" value="ECO:0007669"/>
    <property type="project" value="TreeGrafter"/>
</dbReference>
<dbReference type="Gene3D" id="3.40.50.300">
    <property type="entry name" value="P-loop containing nucleotide triphosphate hydrolases"/>
    <property type="match status" value="1"/>
</dbReference>
<dbReference type="HOGENOM" id="CLU_012235_1_0_1"/>
<name>W9IBX9_FUSOX</name>
<evidence type="ECO:0000256" key="1">
    <source>
        <dbReference type="SAM" id="MobiDB-lite"/>
    </source>
</evidence>
<dbReference type="InterPro" id="IPR036412">
    <property type="entry name" value="HAD-like_sf"/>
</dbReference>
<dbReference type="GO" id="GO:0000287">
    <property type="term" value="F:magnesium ion binding"/>
    <property type="evidence" value="ECO:0007669"/>
    <property type="project" value="TreeGrafter"/>
</dbReference>
<dbReference type="InterPro" id="IPR029057">
    <property type="entry name" value="PRTase-like"/>
</dbReference>
<dbReference type="CDD" id="cd06223">
    <property type="entry name" value="PRTases_typeI"/>
    <property type="match status" value="1"/>
</dbReference>
<evidence type="ECO:0000259" key="2">
    <source>
        <dbReference type="Pfam" id="PF14681"/>
    </source>
</evidence>
<proteinExistence type="predicted"/>
<evidence type="ECO:0000313" key="3">
    <source>
        <dbReference type="EMBL" id="EWY89991.1"/>
    </source>
</evidence>
<dbReference type="Proteomes" id="UP000030753">
    <property type="component" value="Unassembled WGS sequence"/>
</dbReference>
<dbReference type="InterPro" id="IPR050582">
    <property type="entry name" value="HAD-like_SerB"/>
</dbReference>
<organism evidence="3 4">
    <name type="scientific">Fusarium oxysporum NRRL 32931</name>
    <dbReference type="NCBI Taxonomy" id="660029"/>
    <lineage>
        <taxon>Eukaryota</taxon>
        <taxon>Fungi</taxon>
        <taxon>Dikarya</taxon>
        <taxon>Ascomycota</taxon>
        <taxon>Pezizomycotina</taxon>
        <taxon>Sordariomycetes</taxon>
        <taxon>Hypocreomycetidae</taxon>
        <taxon>Hypocreales</taxon>
        <taxon>Nectriaceae</taxon>
        <taxon>Fusarium</taxon>
        <taxon>Fusarium oxysporum species complex</taxon>
    </lineage>
</organism>